<evidence type="ECO:0000256" key="6">
    <source>
        <dbReference type="ARBA" id="ARBA00023136"/>
    </source>
</evidence>
<feature type="coiled-coil region" evidence="8">
    <location>
        <begin position="299"/>
        <end position="333"/>
    </location>
</feature>
<feature type="signal peptide" evidence="10">
    <location>
        <begin position="1"/>
        <end position="25"/>
    </location>
</feature>
<evidence type="ECO:0000313" key="12">
    <source>
        <dbReference type="EMBL" id="EEX49795.1"/>
    </source>
</evidence>
<dbReference type="GO" id="GO:0009279">
    <property type="term" value="C:cell outer membrane"/>
    <property type="evidence" value="ECO:0007669"/>
    <property type="project" value="UniProtKB-SubCell"/>
</dbReference>
<keyword evidence="7" id="KW-0998">Cell outer membrane</keyword>
<protein>
    <submittedName>
        <fullName evidence="12">YadA-like domain protein</fullName>
    </submittedName>
</protein>
<evidence type="ECO:0000256" key="9">
    <source>
        <dbReference type="SAM" id="MobiDB-lite"/>
    </source>
</evidence>
<dbReference type="Pfam" id="PF03895">
    <property type="entry name" value="YadA_anchor"/>
    <property type="match status" value="1"/>
</dbReference>
<evidence type="ECO:0000256" key="3">
    <source>
        <dbReference type="ARBA" id="ARBA00022452"/>
    </source>
</evidence>
<dbReference type="EMBL" id="ACZR01000018">
    <property type="protein sequence ID" value="EEX49795.1"/>
    <property type="molecule type" value="Genomic_DNA"/>
</dbReference>
<keyword evidence="4" id="KW-0812">Transmembrane</keyword>
<evidence type="ECO:0000256" key="10">
    <source>
        <dbReference type="SAM" id="SignalP"/>
    </source>
</evidence>
<feature type="compositionally biased region" description="Basic and acidic residues" evidence="9">
    <location>
        <begin position="240"/>
        <end position="270"/>
    </location>
</feature>
<organism evidence="12 13">
    <name type="scientific">Pasteurella dagmatis ATCC 43325</name>
    <dbReference type="NCBI Taxonomy" id="667128"/>
    <lineage>
        <taxon>Bacteria</taxon>
        <taxon>Pseudomonadati</taxon>
        <taxon>Pseudomonadota</taxon>
        <taxon>Gammaproteobacteria</taxon>
        <taxon>Pasteurellales</taxon>
        <taxon>Pasteurellaceae</taxon>
        <taxon>Pasteurella</taxon>
    </lineage>
</organism>
<dbReference type="RefSeq" id="WP_005762935.1">
    <property type="nucleotide sequence ID" value="NZ_GG704810.1"/>
</dbReference>
<evidence type="ECO:0000256" key="7">
    <source>
        <dbReference type="ARBA" id="ARBA00023237"/>
    </source>
</evidence>
<feature type="region of interest" description="Disordered" evidence="9">
    <location>
        <begin position="239"/>
        <end position="270"/>
    </location>
</feature>
<evidence type="ECO:0000256" key="2">
    <source>
        <dbReference type="ARBA" id="ARBA00004442"/>
    </source>
</evidence>
<dbReference type="AlphaFoldDB" id="C9PS68"/>
<keyword evidence="5 10" id="KW-0732">Signal</keyword>
<evidence type="ECO:0000313" key="13">
    <source>
        <dbReference type="Proteomes" id="UP000005519"/>
    </source>
</evidence>
<feature type="domain" description="Trimeric autotransporter adhesin YadA-like C-terminal membrane anchor" evidence="11">
    <location>
        <begin position="350"/>
        <end position="406"/>
    </location>
</feature>
<evidence type="ECO:0000256" key="4">
    <source>
        <dbReference type="ARBA" id="ARBA00022692"/>
    </source>
</evidence>
<evidence type="ECO:0000256" key="8">
    <source>
        <dbReference type="SAM" id="Coils"/>
    </source>
</evidence>
<gene>
    <name evidence="12" type="ORF">HMPREF0621_1842</name>
</gene>
<dbReference type="GO" id="GO:0009986">
    <property type="term" value="C:cell surface"/>
    <property type="evidence" value="ECO:0007669"/>
    <property type="project" value="UniProtKB-SubCell"/>
</dbReference>
<comment type="subcellular location">
    <subcellularLocation>
        <location evidence="2">Cell outer membrane</location>
    </subcellularLocation>
    <subcellularLocation>
        <location evidence="1">Cell surface</location>
    </subcellularLocation>
</comment>
<dbReference type="InterPro" id="IPR045584">
    <property type="entry name" value="Pilin-like"/>
</dbReference>
<feature type="chain" id="PRO_5002998741" evidence="10">
    <location>
        <begin position="26"/>
        <end position="406"/>
    </location>
</feature>
<proteinExistence type="predicted"/>
<name>C9PS68_9PAST</name>
<sequence>MNKLTSMTKLSICIALSVASYSASASTSTSTSQPAPAPENLAQNVSNLVYHSAQLPIVVYKHKDIIGKLVRGEVVNPSNGLLGTLLSGTASLFNGDLGKLVKLSSDLGSHFKGIQENISAIKSSAEKSLPNAVVNLISNTPGQIYTTVNNTLDYVADATVERSKIYQKEKNKLIENNKELSDKVIFLEKIAKEIAIKNKKLEQDSEALKTKNTEVEELRKEIEKTKELLANIKQTQESTEVVKAESTENNKEKERAAVEPKSAEKEKVERNTATDIQNENIVNSLQKEIQVSPLAAQYMVQSEQQLKEVRNDVAKLQHKYHQLQNTIQENRNLSSRGIASIAAMANIPVPAVAGKTTIGAGVGHFDSKNAIAVGLSSYYQNGTAVKVSLGTAGSNVAFGGGISYSF</sequence>
<dbReference type="Proteomes" id="UP000005519">
    <property type="component" value="Unassembled WGS sequence"/>
</dbReference>
<keyword evidence="6" id="KW-0472">Membrane</keyword>
<keyword evidence="3" id="KW-1134">Transmembrane beta strand</keyword>
<feature type="coiled-coil region" evidence="8">
    <location>
        <begin position="163"/>
        <end position="238"/>
    </location>
</feature>
<reference evidence="12 13" key="1">
    <citation type="submission" date="2009-10" db="EMBL/GenBank/DDBJ databases">
        <authorList>
            <person name="Muzny D."/>
            <person name="Qin X."/>
            <person name="Deng J."/>
            <person name="Jiang H."/>
            <person name="Liu Y."/>
            <person name="Qu J."/>
            <person name="Song X.-Z."/>
            <person name="Zhang L."/>
            <person name="Thornton R."/>
            <person name="Coyle M."/>
            <person name="Francisco L."/>
            <person name="Jackson L."/>
            <person name="Javaid M."/>
            <person name="Korchina V."/>
            <person name="Kovar C."/>
            <person name="Mata R."/>
            <person name="Mathew T."/>
            <person name="Ngo R."/>
            <person name="Nguyen L."/>
            <person name="Nguyen N."/>
            <person name="Okwuonu G."/>
            <person name="Ongeri F."/>
            <person name="Pham C."/>
            <person name="Simmons D."/>
            <person name="Wilczek-Boney K."/>
            <person name="Hale W."/>
            <person name="Jakkamsetti A."/>
            <person name="Pham P."/>
            <person name="Ruth R."/>
            <person name="San Lucas F."/>
            <person name="Warren J."/>
            <person name="Zhang J."/>
            <person name="Zhao Z."/>
            <person name="Zhou C."/>
            <person name="Zhu D."/>
            <person name="Lee S."/>
            <person name="Bess C."/>
            <person name="Blankenburg K."/>
            <person name="Forbes L."/>
            <person name="Fu Q."/>
            <person name="Gubbala S."/>
            <person name="Hirani K."/>
            <person name="Jayaseelan J.C."/>
            <person name="Lara F."/>
            <person name="Munidasa M."/>
            <person name="Palculict T."/>
            <person name="Patil S."/>
            <person name="Pu L.-L."/>
            <person name="Saada N."/>
            <person name="Tang L."/>
            <person name="Weissenberger G."/>
            <person name="Zhu Y."/>
            <person name="Hemphill L."/>
            <person name="Shang Y."/>
            <person name="Youmans B."/>
            <person name="Ayvaz T."/>
            <person name="Ross M."/>
            <person name="Santibanez J."/>
            <person name="Aqrawi P."/>
            <person name="Gross S."/>
            <person name="Joshi V."/>
            <person name="Fowler G."/>
            <person name="Nazareth L."/>
            <person name="Reid J."/>
            <person name="Worley K."/>
            <person name="Petrosino J."/>
            <person name="Highlander S."/>
            <person name="Gibbs R."/>
        </authorList>
    </citation>
    <scope>NUCLEOTIDE SEQUENCE [LARGE SCALE GENOMIC DNA]</scope>
    <source>
        <strain evidence="12 13">ATCC 43325</strain>
    </source>
</reference>
<evidence type="ECO:0000259" key="11">
    <source>
        <dbReference type="Pfam" id="PF03895"/>
    </source>
</evidence>
<evidence type="ECO:0000256" key="1">
    <source>
        <dbReference type="ARBA" id="ARBA00004241"/>
    </source>
</evidence>
<keyword evidence="8" id="KW-0175">Coiled coil</keyword>
<comment type="caution">
    <text evidence="12">The sequence shown here is derived from an EMBL/GenBank/DDBJ whole genome shotgun (WGS) entry which is preliminary data.</text>
</comment>
<accession>C9PS68</accession>
<dbReference type="HOGENOM" id="CLU_072565_0_0_6"/>
<keyword evidence="13" id="KW-1185">Reference proteome</keyword>
<dbReference type="Gene3D" id="3.30.1300.30">
    <property type="entry name" value="GSPII I/J protein-like"/>
    <property type="match status" value="1"/>
</dbReference>
<evidence type="ECO:0000256" key="5">
    <source>
        <dbReference type="ARBA" id="ARBA00022729"/>
    </source>
</evidence>
<dbReference type="InterPro" id="IPR005594">
    <property type="entry name" value="YadA_C"/>
</dbReference>
<dbReference type="OrthoDB" id="5691097at2"/>
<dbReference type="SUPFAM" id="SSF54523">
    <property type="entry name" value="Pili subunits"/>
    <property type="match status" value="1"/>
</dbReference>